<keyword evidence="2 5" id="KW-0238">DNA-binding</keyword>
<organism evidence="5 6">
    <name type="scientific">Halodesulfovibrio marinisediminis DSM 17456</name>
    <dbReference type="NCBI Taxonomy" id="1121457"/>
    <lineage>
        <taxon>Bacteria</taxon>
        <taxon>Pseudomonadati</taxon>
        <taxon>Thermodesulfobacteriota</taxon>
        <taxon>Desulfovibrionia</taxon>
        <taxon>Desulfovibrionales</taxon>
        <taxon>Desulfovibrionaceae</taxon>
        <taxon>Halodesulfovibrio</taxon>
    </lineage>
</organism>
<dbReference type="Pfam" id="PF07729">
    <property type="entry name" value="FCD"/>
    <property type="match status" value="1"/>
</dbReference>
<reference evidence="6" key="1">
    <citation type="submission" date="2016-11" db="EMBL/GenBank/DDBJ databases">
        <authorList>
            <person name="Varghese N."/>
            <person name="Submissions S."/>
        </authorList>
    </citation>
    <scope>NUCLEOTIDE SEQUENCE [LARGE SCALE GENOMIC DNA]</scope>
    <source>
        <strain evidence="6">DSM 17456</strain>
    </source>
</reference>
<dbReference type="Proteomes" id="UP000184694">
    <property type="component" value="Unassembled WGS sequence"/>
</dbReference>
<keyword evidence="6" id="KW-1185">Reference proteome</keyword>
<dbReference type="SMART" id="SM00345">
    <property type="entry name" value="HTH_GNTR"/>
    <property type="match status" value="1"/>
</dbReference>
<dbReference type="EMBL" id="FSRG01000005">
    <property type="protein sequence ID" value="SIO12769.1"/>
    <property type="molecule type" value="Genomic_DNA"/>
</dbReference>
<dbReference type="InterPro" id="IPR011711">
    <property type="entry name" value="GntR_C"/>
</dbReference>
<proteinExistence type="predicted"/>
<accession>A0A1N6GZ25</accession>
<evidence type="ECO:0000313" key="6">
    <source>
        <dbReference type="Proteomes" id="UP000184694"/>
    </source>
</evidence>
<dbReference type="InterPro" id="IPR008920">
    <property type="entry name" value="TF_FadR/GntR_C"/>
</dbReference>
<evidence type="ECO:0000256" key="3">
    <source>
        <dbReference type="ARBA" id="ARBA00023163"/>
    </source>
</evidence>
<dbReference type="InterPro" id="IPR036388">
    <property type="entry name" value="WH-like_DNA-bd_sf"/>
</dbReference>
<dbReference type="SUPFAM" id="SSF48008">
    <property type="entry name" value="GntR ligand-binding domain-like"/>
    <property type="match status" value="1"/>
</dbReference>
<evidence type="ECO:0000256" key="2">
    <source>
        <dbReference type="ARBA" id="ARBA00023125"/>
    </source>
</evidence>
<dbReference type="SMART" id="SM00895">
    <property type="entry name" value="FCD"/>
    <property type="match status" value="1"/>
</dbReference>
<dbReference type="GO" id="GO:0003700">
    <property type="term" value="F:DNA-binding transcription factor activity"/>
    <property type="evidence" value="ECO:0007669"/>
    <property type="project" value="InterPro"/>
</dbReference>
<dbReference type="Pfam" id="PF00392">
    <property type="entry name" value="GntR"/>
    <property type="match status" value="1"/>
</dbReference>
<feature type="domain" description="HTH gntR-type" evidence="4">
    <location>
        <begin position="8"/>
        <end position="75"/>
    </location>
</feature>
<dbReference type="AlphaFoldDB" id="A0A1N6GZ25"/>
<dbReference type="InterPro" id="IPR036390">
    <property type="entry name" value="WH_DNA-bd_sf"/>
</dbReference>
<dbReference type="OrthoDB" id="5504063at2"/>
<dbReference type="Gene3D" id="1.10.10.10">
    <property type="entry name" value="Winged helix-like DNA-binding domain superfamily/Winged helix DNA-binding domain"/>
    <property type="match status" value="1"/>
</dbReference>
<dbReference type="CDD" id="cd07377">
    <property type="entry name" value="WHTH_GntR"/>
    <property type="match status" value="1"/>
</dbReference>
<dbReference type="GO" id="GO:0003677">
    <property type="term" value="F:DNA binding"/>
    <property type="evidence" value="ECO:0007669"/>
    <property type="project" value="UniProtKB-KW"/>
</dbReference>
<dbReference type="PANTHER" id="PTHR43537">
    <property type="entry name" value="TRANSCRIPTIONAL REGULATOR, GNTR FAMILY"/>
    <property type="match status" value="1"/>
</dbReference>
<dbReference type="PROSITE" id="PS50949">
    <property type="entry name" value="HTH_GNTR"/>
    <property type="match status" value="1"/>
</dbReference>
<dbReference type="STRING" id="1121457.SAMN02745161_1903"/>
<dbReference type="SUPFAM" id="SSF46785">
    <property type="entry name" value="Winged helix' DNA-binding domain"/>
    <property type="match status" value="1"/>
</dbReference>
<protein>
    <submittedName>
        <fullName evidence="5">DNA-binding transcriptional regulator, GntR family</fullName>
    </submittedName>
</protein>
<name>A0A1N6GZ25_9BACT</name>
<evidence type="ECO:0000256" key="1">
    <source>
        <dbReference type="ARBA" id="ARBA00023015"/>
    </source>
</evidence>
<dbReference type="Gene3D" id="1.20.120.530">
    <property type="entry name" value="GntR ligand-binding domain-like"/>
    <property type="match status" value="1"/>
</dbReference>
<dbReference type="RefSeq" id="WP_074216695.1">
    <property type="nucleotide sequence ID" value="NZ_FSRG01000005.1"/>
</dbReference>
<dbReference type="PANTHER" id="PTHR43537:SF24">
    <property type="entry name" value="GLUCONATE OPERON TRANSCRIPTIONAL REPRESSOR"/>
    <property type="match status" value="1"/>
</dbReference>
<dbReference type="InterPro" id="IPR000524">
    <property type="entry name" value="Tscrpt_reg_HTH_GntR"/>
</dbReference>
<gene>
    <name evidence="5" type="ORF">SAMN02745161_1903</name>
</gene>
<keyword evidence="1" id="KW-0805">Transcription regulation</keyword>
<keyword evidence="3" id="KW-0804">Transcription</keyword>
<evidence type="ECO:0000259" key="4">
    <source>
        <dbReference type="PROSITE" id="PS50949"/>
    </source>
</evidence>
<evidence type="ECO:0000313" key="5">
    <source>
        <dbReference type="EMBL" id="SIO12769.1"/>
    </source>
</evidence>
<sequence length="210" mass="24241">MIYADSSGLLRSALYEKLLEDLKNGKLEPGRLISIKKLADELGTSKTPLREALLQMQVEGFVTILPQRGVVINALTHEEKRDIFEVCGGLEYQAVISAFPHLTEAHVVEMEMYNEQIMVSSQGARYEDCNAINTNFHNAYLKACPNDYLVYLLNMNRTRLFVFTERDWGKKFREANYNEHKVIIDMVRAGDAKKLAEYIRDVHWAYSWDQ</sequence>